<comment type="caution">
    <text evidence="1">The sequence shown here is derived from an EMBL/GenBank/DDBJ whole genome shotgun (WGS) entry which is preliminary data.</text>
</comment>
<accession>A0A8X6URV9</accession>
<dbReference type="AlphaFoldDB" id="A0A8X6URV9"/>
<gene>
    <name evidence="1" type="ORF">NPIL_208891</name>
</gene>
<organism evidence="1 2">
    <name type="scientific">Nephila pilipes</name>
    <name type="common">Giant wood spider</name>
    <name type="synonym">Nephila maculata</name>
    <dbReference type="NCBI Taxonomy" id="299642"/>
    <lineage>
        <taxon>Eukaryota</taxon>
        <taxon>Metazoa</taxon>
        <taxon>Ecdysozoa</taxon>
        <taxon>Arthropoda</taxon>
        <taxon>Chelicerata</taxon>
        <taxon>Arachnida</taxon>
        <taxon>Araneae</taxon>
        <taxon>Araneomorphae</taxon>
        <taxon>Entelegynae</taxon>
        <taxon>Araneoidea</taxon>
        <taxon>Nephilidae</taxon>
        <taxon>Nephila</taxon>
    </lineage>
</organism>
<protein>
    <submittedName>
        <fullName evidence="1">Uncharacterized protein</fullName>
    </submittedName>
</protein>
<evidence type="ECO:0000313" key="1">
    <source>
        <dbReference type="EMBL" id="GFU43891.1"/>
    </source>
</evidence>
<keyword evidence="2" id="KW-1185">Reference proteome</keyword>
<name>A0A8X6URV9_NEPPI</name>
<evidence type="ECO:0000313" key="2">
    <source>
        <dbReference type="Proteomes" id="UP000887013"/>
    </source>
</evidence>
<dbReference type="Proteomes" id="UP000887013">
    <property type="component" value="Unassembled WGS sequence"/>
</dbReference>
<proteinExistence type="predicted"/>
<reference evidence="1" key="1">
    <citation type="submission" date="2020-08" db="EMBL/GenBank/DDBJ databases">
        <title>Multicomponent nature underlies the extraordinary mechanical properties of spider dragline silk.</title>
        <authorList>
            <person name="Kono N."/>
            <person name="Nakamura H."/>
            <person name="Mori M."/>
            <person name="Yoshida Y."/>
            <person name="Ohtoshi R."/>
            <person name="Malay A.D."/>
            <person name="Moran D.A.P."/>
            <person name="Tomita M."/>
            <person name="Numata K."/>
            <person name="Arakawa K."/>
        </authorList>
    </citation>
    <scope>NUCLEOTIDE SEQUENCE</scope>
</reference>
<sequence length="111" mass="12003">MLTVEFEWSISDTTGFRVHIQIDDLGIEPSKPISTTLNKALIVAFEPAVVIFADNDALFLYHLSNFVIAVYFNVVSESAVALVIGVSEPLTHYATAPALNYAASSVISLSL</sequence>
<dbReference type="EMBL" id="BMAW01132521">
    <property type="protein sequence ID" value="GFU43891.1"/>
    <property type="molecule type" value="Genomic_DNA"/>
</dbReference>